<dbReference type="SUPFAM" id="SSF52540">
    <property type="entry name" value="P-loop containing nucleoside triphosphate hydrolases"/>
    <property type="match status" value="1"/>
</dbReference>
<evidence type="ECO:0000313" key="4">
    <source>
        <dbReference type="EMBL" id="MFC4314015.1"/>
    </source>
</evidence>
<evidence type="ECO:0000256" key="3">
    <source>
        <dbReference type="SAM" id="MobiDB-lite"/>
    </source>
</evidence>
<dbReference type="EMBL" id="JBHSDU010000015">
    <property type="protein sequence ID" value="MFC4314015.1"/>
    <property type="molecule type" value="Genomic_DNA"/>
</dbReference>
<dbReference type="InterPro" id="IPR019734">
    <property type="entry name" value="TPR_rpt"/>
</dbReference>
<dbReference type="PROSITE" id="PS50005">
    <property type="entry name" value="TPR"/>
    <property type="match status" value="1"/>
</dbReference>
<name>A0ABV8T3E1_9GAMM</name>
<feature type="region of interest" description="Disordered" evidence="3">
    <location>
        <begin position="254"/>
        <end position="289"/>
    </location>
</feature>
<keyword evidence="5" id="KW-1185">Reference proteome</keyword>
<keyword evidence="2" id="KW-0802">TPR repeat</keyword>
<accession>A0ABV8T3E1</accession>
<keyword evidence="1" id="KW-0808">Transferase</keyword>
<gene>
    <name evidence="4" type="ORF">ACFPN2_33380</name>
</gene>
<evidence type="ECO:0000256" key="2">
    <source>
        <dbReference type="PROSITE-ProRule" id="PRU00339"/>
    </source>
</evidence>
<evidence type="ECO:0000256" key="1">
    <source>
        <dbReference type="ARBA" id="ARBA00022679"/>
    </source>
</evidence>
<sequence length="572" mass="63527">MSDLAVQAYQLTAAGRFAEALPLAQSAVAGLRVCTPTHGMLATILLRLGRRREAELVVQQALDYSEGSADAYDALAHVSALLGQHERANALYRRVVELAPNDPRFWHNLASSERSLGRLREAEEACDRTIALDRTRYATFLLRSELRVQTSDANHVDELQRELSRNSSDDRARMFLGYALAKELDDLQRYDEAFPHLAAASAIRRRHLAYNVEMDCRKLERIAAVFPKDLIRGAMTHSKGLDRDDAAMSPKEFIRSEATRHPKGHDRGDAEMSPKDLNPGESAMHPKELDRGDAAMFPKEFNRGGETDSPKEFISGVAASPRESVHDAAAGSRHIFIVGLPRSGTTLLEHMLLGLAGVRSNGETENFSQALLAAAPRDRGDVFAGAAAAESAAVARGYERLAGGDATADRVIEKLPMNYLYLGAIHRALPGAKLVLVNRDPVDSCFAMYRILFGEAYPFSYDFDDLAKYYAAYERLMDHWRASLGEALYEVSYEDLVREPARVGEGVAKYCGLEWNERAVEVHKRASVSLTASAAQVRRPIYGSSSGRWRRYEKHLEPLIHALRRERVISSC</sequence>
<reference evidence="5" key="1">
    <citation type="journal article" date="2019" name="Int. J. Syst. Evol. Microbiol.">
        <title>The Global Catalogue of Microorganisms (GCM) 10K type strain sequencing project: providing services to taxonomists for standard genome sequencing and annotation.</title>
        <authorList>
            <consortium name="The Broad Institute Genomics Platform"/>
            <consortium name="The Broad Institute Genome Sequencing Center for Infectious Disease"/>
            <person name="Wu L."/>
            <person name="Ma J."/>
        </authorList>
    </citation>
    <scope>NUCLEOTIDE SEQUENCE [LARGE SCALE GENOMIC DNA]</scope>
    <source>
        <strain evidence="5">CGMCC 1.10759</strain>
    </source>
</reference>
<organism evidence="4 5">
    <name type="scientific">Steroidobacter flavus</name>
    <dbReference type="NCBI Taxonomy" id="1842136"/>
    <lineage>
        <taxon>Bacteria</taxon>
        <taxon>Pseudomonadati</taxon>
        <taxon>Pseudomonadota</taxon>
        <taxon>Gammaproteobacteria</taxon>
        <taxon>Steroidobacterales</taxon>
        <taxon>Steroidobacteraceae</taxon>
        <taxon>Steroidobacter</taxon>
    </lineage>
</organism>
<dbReference type="PANTHER" id="PTHR12788:SF10">
    <property type="entry name" value="PROTEIN-TYROSINE SULFOTRANSFERASE"/>
    <property type="match status" value="1"/>
</dbReference>
<feature type="repeat" description="TPR" evidence="2">
    <location>
        <begin position="69"/>
        <end position="102"/>
    </location>
</feature>
<proteinExistence type="predicted"/>
<dbReference type="SMART" id="SM00028">
    <property type="entry name" value="TPR"/>
    <property type="match status" value="3"/>
</dbReference>
<dbReference type="RefSeq" id="WP_380604848.1">
    <property type="nucleotide sequence ID" value="NZ_JBHSDU010000015.1"/>
</dbReference>
<dbReference type="Gene3D" id="1.25.40.10">
    <property type="entry name" value="Tetratricopeptide repeat domain"/>
    <property type="match status" value="1"/>
</dbReference>
<evidence type="ECO:0000313" key="5">
    <source>
        <dbReference type="Proteomes" id="UP001595904"/>
    </source>
</evidence>
<dbReference type="InterPro" id="IPR011990">
    <property type="entry name" value="TPR-like_helical_dom_sf"/>
</dbReference>
<dbReference type="PANTHER" id="PTHR12788">
    <property type="entry name" value="PROTEIN-TYROSINE SULFOTRANSFERASE 2"/>
    <property type="match status" value="1"/>
</dbReference>
<dbReference type="Pfam" id="PF13469">
    <property type="entry name" value="Sulfotransfer_3"/>
    <property type="match status" value="1"/>
</dbReference>
<comment type="caution">
    <text evidence="4">The sequence shown here is derived from an EMBL/GenBank/DDBJ whole genome shotgun (WGS) entry which is preliminary data.</text>
</comment>
<dbReference type="Gene3D" id="3.40.50.300">
    <property type="entry name" value="P-loop containing nucleotide triphosphate hydrolases"/>
    <property type="match status" value="1"/>
</dbReference>
<dbReference type="Proteomes" id="UP001595904">
    <property type="component" value="Unassembled WGS sequence"/>
</dbReference>
<dbReference type="Pfam" id="PF13428">
    <property type="entry name" value="TPR_14"/>
    <property type="match status" value="1"/>
</dbReference>
<dbReference type="SUPFAM" id="SSF48452">
    <property type="entry name" value="TPR-like"/>
    <property type="match status" value="1"/>
</dbReference>
<protein>
    <submittedName>
        <fullName evidence="4">Sulfotransferase</fullName>
    </submittedName>
</protein>
<dbReference type="InterPro" id="IPR026634">
    <property type="entry name" value="TPST-like"/>
</dbReference>
<dbReference type="InterPro" id="IPR027417">
    <property type="entry name" value="P-loop_NTPase"/>
</dbReference>
<feature type="compositionally biased region" description="Basic and acidic residues" evidence="3">
    <location>
        <begin position="254"/>
        <end position="274"/>
    </location>
</feature>